<dbReference type="Proteomes" id="UP000258309">
    <property type="component" value="Unassembled WGS sequence"/>
</dbReference>
<feature type="non-terminal residue" evidence="2">
    <location>
        <position position="1"/>
    </location>
</feature>
<feature type="region of interest" description="Disordered" evidence="1">
    <location>
        <begin position="1"/>
        <end position="41"/>
    </location>
</feature>
<comment type="caution">
    <text evidence="2">The sequence shown here is derived from an EMBL/GenBank/DDBJ whole genome shotgun (WGS) entry which is preliminary data.</text>
</comment>
<feature type="compositionally biased region" description="Basic residues" evidence="1">
    <location>
        <begin position="73"/>
        <end position="82"/>
    </location>
</feature>
<dbReference type="AlphaFoldDB" id="A0A3E2HM12"/>
<protein>
    <submittedName>
        <fullName evidence="2">Uncharacterized protein</fullName>
    </submittedName>
</protein>
<evidence type="ECO:0000313" key="3">
    <source>
        <dbReference type="Proteomes" id="UP000258309"/>
    </source>
</evidence>
<feature type="region of interest" description="Disordered" evidence="1">
    <location>
        <begin position="70"/>
        <end position="112"/>
    </location>
</feature>
<accession>A0A3E2HM12</accession>
<evidence type="ECO:0000313" key="2">
    <source>
        <dbReference type="EMBL" id="RFU34405.1"/>
    </source>
</evidence>
<dbReference type="EMBL" id="NCSJ02000021">
    <property type="protein sequence ID" value="RFU34405.1"/>
    <property type="molecule type" value="Genomic_DNA"/>
</dbReference>
<keyword evidence="3" id="KW-1185">Reference proteome</keyword>
<reference evidence="2 3" key="1">
    <citation type="submission" date="2018-05" db="EMBL/GenBank/DDBJ databases">
        <title>Draft genome sequence of Scytalidium lignicola DSM 105466, a ubiquitous saprotrophic fungus.</title>
        <authorList>
            <person name="Buettner E."/>
            <person name="Gebauer A.M."/>
            <person name="Hofrichter M."/>
            <person name="Liers C."/>
            <person name="Kellner H."/>
        </authorList>
    </citation>
    <scope>NUCLEOTIDE SEQUENCE [LARGE SCALE GENOMIC DNA]</scope>
    <source>
        <strain evidence="2 3">DSM 105466</strain>
    </source>
</reference>
<proteinExistence type="predicted"/>
<name>A0A3E2HM12_SCYLI</name>
<feature type="non-terminal residue" evidence="2">
    <location>
        <position position="356"/>
    </location>
</feature>
<gene>
    <name evidence="2" type="ORF">B7463_g1946</name>
</gene>
<organism evidence="2 3">
    <name type="scientific">Scytalidium lignicola</name>
    <name type="common">Hyphomycete</name>
    <dbReference type="NCBI Taxonomy" id="5539"/>
    <lineage>
        <taxon>Eukaryota</taxon>
        <taxon>Fungi</taxon>
        <taxon>Dikarya</taxon>
        <taxon>Ascomycota</taxon>
        <taxon>Pezizomycotina</taxon>
        <taxon>Leotiomycetes</taxon>
        <taxon>Leotiomycetes incertae sedis</taxon>
        <taxon>Scytalidium</taxon>
    </lineage>
</organism>
<evidence type="ECO:0000256" key="1">
    <source>
        <dbReference type="SAM" id="MobiDB-lite"/>
    </source>
</evidence>
<sequence length="356" mass="40978">MRVDSLCSEEGSEEESEEGSEEVSEESSEDSSEEDQDENQTIVEVNIQGGMLEEVVILLKQSTRLTKGLTVRKSSRVTRKKPAPPLPKPDLEPVLAPRALSPDLNPDSEPEDSVEQVLMTTLREVKITRLDLFYKDKKKLKLTLDKLKALTNIQYFITITMFNTLIDLSIKIKNKQYKMILDKNGGSYFNCKKTNSKKDHKDLMELDAMKKGKTFKRKGKKHFKGRSKKRNSFRISLEELDKRRKNKLCFKCKLFGYMANTYKKDNKSSMLVKVRAIRILRIMDILSETSGEESLSEEENSLEEEEEQQSLVIILELTVKTDADEMAIARILKTDFVLMTRTQHIKHSQDNNQNKG</sequence>
<feature type="compositionally biased region" description="Acidic residues" evidence="1">
    <location>
        <begin position="10"/>
        <end position="38"/>
    </location>
</feature>